<feature type="compositionally biased region" description="Polar residues" evidence="5">
    <location>
        <begin position="53"/>
        <end position="70"/>
    </location>
</feature>
<keyword evidence="2 6" id="KW-0812">Transmembrane</keyword>
<dbReference type="InterPro" id="IPR051694">
    <property type="entry name" value="Immunoregulatory_rcpt-like"/>
</dbReference>
<dbReference type="OrthoDB" id="5240840at2759"/>
<reference evidence="7 8" key="1">
    <citation type="journal article" date="2017" name="BMC Genomics">
        <title>Chromosome level assembly and secondary metabolite potential of the parasitic fungus Cordyceps militaris.</title>
        <authorList>
            <person name="Kramer G.J."/>
            <person name="Nodwell J.R."/>
        </authorList>
    </citation>
    <scope>NUCLEOTIDE SEQUENCE [LARGE SCALE GENOMIC DNA]</scope>
    <source>
        <strain evidence="7 8">ATCC 34164</strain>
    </source>
</reference>
<dbReference type="VEuPathDB" id="FungiDB:CCM_01253"/>
<gene>
    <name evidence="7" type="ORF">A9K55_005075</name>
</gene>
<feature type="compositionally biased region" description="Polar residues" evidence="5">
    <location>
        <begin position="22"/>
        <end position="39"/>
    </location>
</feature>
<dbReference type="PANTHER" id="PTHR15549:SF26">
    <property type="entry name" value="AXIAL BUDDING PATTERN PROTEIN 2-RELATED"/>
    <property type="match status" value="1"/>
</dbReference>
<evidence type="ECO:0000256" key="2">
    <source>
        <dbReference type="ARBA" id="ARBA00022692"/>
    </source>
</evidence>
<feature type="compositionally biased region" description="Basic and acidic residues" evidence="5">
    <location>
        <begin position="534"/>
        <end position="545"/>
    </location>
</feature>
<name>A0A2H4SNR7_CORMI</name>
<evidence type="ECO:0000313" key="8">
    <source>
        <dbReference type="Proteomes" id="UP000323067"/>
    </source>
</evidence>
<sequence length="627" mass="63993">MAGDVRQGQNQTQPTPCGRSPVSATTVLKPSSLQPNGTTIHNIAIKQKCGQVSKLTSSSQLLPGSANASPTPDAPAMSHSTSMSHHTLSTNQTVSPSTLHPASPASAHTPTSPPSKPSESVKNPDTLEKSLPPAAQESSSPVANSTLPEAAPVPPKPKGQQGQPAHDPSLQLPGLAAANPPGFSKPIEVEAAPSTTSPPVRNPPAGEAAAQPVAQPESANPAEEDEDSGEPPAGALAPTQSSGQDKALPSEILNPGGASDPADLSSAPSTLTTDISSAPSRIAVTTSVTSDNPASSGPASDIAAPTVTNSVGSAAPTKTPPGSNLQLQTNHGGSGPPMGMIIGAAVGGAAALAILALLIWMWRRRANKKKELGRPLTPLTSPGHQPADAAEGPFAAGRQASTRAARHPLHGWWTSHGVNHDGAPAIPPEHGEKQPSTNLLDENPFSDTHSTEAQRTAPILTPHQQQLRGILKQPAGAMLHSRHPSNAPSIGAAGAGQRSRAHSISDQRGRPPSQPQQQRPAASRRTSSLTQDPFDERRTKFRSDPFDLELDTRMLSSSSSSQRSGDARASSVYSAGTSSSSRYTSGVSSTAWTAEHAAPGGGGRPGASDSPTLPLGPRGYVGVGQAM</sequence>
<evidence type="ECO:0000256" key="1">
    <source>
        <dbReference type="ARBA" id="ARBA00004167"/>
    </source>
</evidence>
<feature type="compositionally biased region" description="Polar residues" evidence="5">
    <location>
        <begin position="434"/>
        <end position="454"/>
    </location>
</feature>
<feature type="compositionally biased region" description="Low complexity" evidence="5">
    <location>
        <begin position="556"/>
        <end position="589"/>
    </location>
</feature>
<feature type="compositionally biased region" description="Low complexity" evidence="5">
    <location>
        <begin position="100"/>
        <end position="110"/>
    </location>
</feature>
<accession>A0A2H4SNR7</accession>
<dbReference type="GO" id="GO:0016020">
    <property type="term" value="C:membrane"/>
    <property type="evidence" value="ECO:0007669"/>
    <property type="project" value="UniProtKB-SubCell"/>
</dbReference>
<dbReference type="PANTHER" id="PTHR15549">
    <property type="entry name" value="PAIRED IMMUNOGLOBULIN-LIKE TYPE 2 RECEPTOR"/>
    <property type="match status" value="1"/>
</dbReference>
<organism evidence="7 8">
    <name type="scientific">Cordyceps militaris</name>
    <name type="common">Caterpillar fungus</name>
    <name type="synonym">Clavaria militaris</name>
    <dbReference type="NCBI Taxonomy" id="73501"/>
    <lineage>
        <taxon>Eukaryota</taxon>
        <taxon>Fungi</taxon>
        <taxon>Dikarya</taxon>
        <taxon>Ascomycota</taxon>
        <taxon>Pezizomycotina</taxon>
        <taxon>Sordariomycetes</taxon>
        <taxon>Hypocreomycetidae</taxon>
        <taxon>Hypocreales</taxon>
        <taxon>Cordycipitaceae</taxon>
        <taxon>Cordyceps</taxon>
    </lineage>
</organism>
<feature type="region of interest" description="Disordered" evidence="5">
    <location>
        <begin position="1"/>
        <end position="39"/>
    </location>
</feature>
<protein>
    <submittedName>
        <fullName evidence="7">Uncharacterized protein</fullName>
    </submittedName>
</protein>
<dbReference type="GO" id="GO:0071944">
    <property type="term" value="C:cell periphery"/>
    <property type="evidence" value="ECO:0007669"/>
    <property type="project" value="UniProtKB-ARBA"/>
</dbReference>
<dbReference type="Proteomes" id="UP000323067">
    <property type="component" value="Chromosome v"/>
</dbReference>
<evidence type="ECO:0000256" key="5">
    <source>
        <dbReference type="SAM" id="MobiDB-lite"/>
    </source>
</evidence>
<feature type="region of interest" description="Disordered" evidence="5">
    <location>
        <begin position="478"/>
        <end position="627"/>
    </location>
</feature>
<feature type="compositionally biased region" description="Polar residues" evidence="5">
    <location>
        <begin position="320"/>
        <end position="331"/>
    </location>
</feature>
<feature type="compositionally biased region" description="Low complexity" evidence="5">
    <location>
        <begin position="258"/>
        <end position="269"/>
    </location>
</feature>
<evidence type="ECO:0000313" key="7">
    <source>
        <dbReference type="EMBL" id="ATY64733.1"/>
    </source>
</evidence>
<feature type="transmembrane region" description="Helical" evidence="6">
    <location>
        <begin position="338"/>
        <end position="362"/>
    </location>
</feature>
<feature type="compositionally biased region" description="Polar residues" evidence="5">
    <location>
        <begin position="270"/>
        <end position="298"/>
    </location>
</feature>
<comment type="subcellular location">
    <subcellularLocation>
        <location evidence="1">Membrane</location>
        <topology evidence="1">Single-pass membrane protein</topology>
    </subcellularLocation>
</comment>
<evidence type="ECO:0000256" key="6">
    <source>
        <dbReference type="SAM" id="Phobius"/>
    </source>
</evidence>
<feature type="compositionally biased region" description="Low complexity" evidence="5">
    <location>
        <begin position="77"/>
        <end position="90"/>
    </location>
</feature>
<dbReference type="OMA" id="METTGVF"/>
<feature type="compositionally biased region" description="Low complexity" evidence="5">
    <location>
        <begin position="515"/>
        <end position="528"/>
    </location>
</feature>
<proteinExistence type="predicted"/>
<evidence type="ECO:0000256" key="4">
    <source>
        <dbReference type="ARBA" id="ARBA00023136"/>
    </source>
</evidence>
<feature type="region of interest" description="Disordered" evidence="5">
    <location>
        <begin position="51"/>
        <end position="332"/>
    </location>
</feature>
<feature type="compositionally biased region" description="Polar residues" evidence="5">
    <location>
        <begin position="136"/>
        <end position="147"/>
    </location>
</feature>
<keyword evidence="3 6" id="KW-1133">Transmembrane helix</keyword>
<dbReference type="VEuPathDB" id="FungiDB:A9K55_005075"/>
<dbReference type="EMBL" id="CP023325">
    <property type="protein sequence ID" value="ATY64733.1"/>
    <property type="molecule type" value="Genomic_DNA"/>
</dbReference>
<feature type="region of interest" description="Disordered" evidence="5">
    <location>
        <begin position="419"/>
        <end position="462"/>
    </location>
</feature>
<keyword evidence="4 6" id="KW-0472">Membrane</keyword>
<dbReference type="AlphaFoldDB" id="A0A2H4SNR7"/>
<evidence type="ECO:0000256" key="3">
    <source>
        <dbReference type="ARBA" id="ARBA00022989"/>
    </source>
</evidence>